<dbReference type="Proteomes" id="UP000184267">
    <property type="component" value="Unassembled WGS sequence"/>
</dbReference>
<organism evidence="2 3">
    <name type="scientific">Trametes pubescens</name>
    <name type="common">White-rot fungus</name>
    <dbReference type="NCBI Taxonomy" id="154538"/>
    <lineage>
        <taxon>Eukaryota</taxon>
        <taxon>Fungi</taxon>
        <taxon>Dikarya</taxon>
        <taxon>Basidiomycota</taxon>
        <taxon>Agaricomycotina</taxon>
        <taxon>Agaricomycetes</taxon>
        <taxon>Polyporales</taxon>
        <taxon>Polyporaceae</taxon>
        <taxon>Trametes</taxon>
    </lineage>
</organism>
<feature type="region of interest" description="Disordered" evidence="1">
    <location>
        <begin position="1"/>
        <end position="35"/>
    </location>
</feature>
<keyword evidence="3" id="KW-1185">Reference proteome</keyword>
<feature type="compositionally biased region" description="Low complexity" evidence="1">
    <location>
        <begin position="135"/>
        <end position="148"/>
    </location>
</feature>
<protein>
    <submittedName>
        <fullName evidence="2">Uncharacterized protein</fullName>
    </submittedName>
</protein>
<sequence length="299" mass="32372">MSAQPLPPLHQGANEGESDSEYLSTPVDPPASVQPHVAEYGPLGDYYYQNPVHSAGYGAVGYPVPQYRYSDPNSIETSAQPLLLFGQAYYEVRPSAFIMPAFDHKLQFQPAIPDAHCARSDSTMTAYHWMGAAQVVPSPSSDRSSSSVTDGLTDSPRDDSSPSLAPATRAGEGRLRCSPASLQYPEYDGEPGVYGDIVPNVSSYAIARSRQPDLVCNTVSNLLPFFPEWPTDLLLFQNLGYSLAGNQRSHSSPDHTVLPAAASFPPTYFDEGYSESPLDDSLQCDPFLSSGRLQALHTC</sequence>
<dbReference type="OrthoDB" id="2752190at2759"/>
<comment type="caution">
    <text evidence="2">The sequence shown here is derived from an EMBL/GenBank/DDBJ whole genome shotgun (WGS) entry which is preliminary data.</text>
</comment>
<dbReference type="STRING" id="154538.A0A1M2VH83"/>
<gene>
    <name evidence="2" type="ORF">TRAPUB_2175</name>
</gene>
<dbReference type="AlphaFoldDB" id="A0A1M2VH83"/>
<evidence type="ECO:0000256" key="1">
    <source>
        <dbReference type="SAM" id="MobiDB-lite"/>
    </source>
</evidence>
<name>A0A1M2VH83_TRAPU</name>
<reference evidence="2 3" key="1">
    <citation type="submission" date="2016-10" db="EMBL/GenBank/DDBJ databases">
        <title>Genome sequence of the basidiomycete white-rot fungus Trametes pubescens.</title>
        <authorList>
            <person name="Makela M.R."/>
            <person name="Granchi Z."/>
            <person name="Peng M."/>
            <person name="De Vries R.P."/>
            <person name="Grigoriev I."/>
            <person name="Riley R."/>
            <person name="Hilden K."/>
        </authorList>
    </citation>
    <scope>NUCLEOTIDE SEQUENCE [LARGE SCALE GENOMIC DNA]</scope>
    <source>
        <strain evidence="2 3">FBCC735</strain>
    </source>
</reference>
<accession>A0A1M2VH83</accession>
<proteinExistence type="predicted"/>
<evidence type="ECO:0000313" key="3">
    <source>
        <dbReference type="Proteomes" id="UP000184267"/>
    </source>
</evidence>
<evidence type="ECO:0000313" key="2">
    <source>
        <dbReference type="EMBL" id="OJT06974.1"/>
    </source>
</evidence>
<feature type="region of interest" description="Disordered" evidence="1">
    <location>
        <begin position="135"/>
        <end position="175"/>
    </location>
</feature>
<dbReference type="EMBL" id="MNAD01001233">
    <property type="protein sequence ID" value="OJT06974.1"/>
    <property type="molecule type" value="Genomic_DNA"/>
</dbReference>